<keyword evidence="3" id="KW-1185">Reference proteome</keyword>
<dbReference type="GeneID" id="33328790"/>
<dbReference type="KEGG" id="trl:A3L10_08035"/>
<dbReference type="RefSeq" id="WP_088867130.1">
    <property type="nucleotide sequence ID" value="NZ_CP015106.1"/>
</dbReference>
<name>A0A2Z2MZ63_9EURY</name>
<dbReference type="Proteomes" id="UP000250085">
    <property type="component" value="Chromosome"/>
</dbReference>
<keyword evidence="1" id="KW-0175">Coiled coil</keyword>
<gene>
    <name evidence="2" type="ORF">A3L10_08035</name>
</gene>
<accession>A0A2Z2MZ63</accession>
<organism evidence="2 3">
    <name type="scientific">Thermococcus radiotolerans</name>
    <dbReference type="NCBI Taxonomy" id="187880"/>
    <lineage>
        <taxon>Archaea</taxon>
        <taxon>Methanobacteriati</taxon>
        <taxon>Methanobacteriota</taxon>
        <taxon>Thermococci</taxon>
        <taxon>Thermococcales</taxon>
        <taxon>Thermococcaceae</taxon>
        <taxon>Thermococcus</taxon>
    </lineage>
</organism>
<protein>
    <submittedName>
        <fullName evidence="2">Uncharacterized protein</fullName>
    </submittedName>
</protein>
<proteinExistence type="predicted"/>
<dbReference type="AlphaFoldDB" id="A0A2Z2MZ63"/>
<feature type="coiled-coil region" evidence="1">
    <location>
        <begin position="219"/>
        <end position="253"/>
    </location>
</feature>
<evidence type="ECO:0000313" key="3">
    <source>
        <dbReference type="Proteomes" id="UP000250085"/>
    </source>
</evidence>
<evidence type="ECO:0000256" key="1">
    <source>
        <dbReference type="SAM" id="Coils"/>
    </source>
</evidence>
<reference evidence="2 3" key="1">
    <citation type="submission" date="2016-04" db="EMBL/GenBank/DDBJ databases">
        <title>Complete genome sequence of Thermococcus radiotolerans type strain EJ2.</title>
        <authorList>
            <person name="Oger P.M."/>
        </authorList>
    </citation>
    <scope>NUCLEOTIDE SEQUENCE [LARGE SCALE GENOMIC DNA]</scope>
    <source>
        <strain evidence="2 3">EJ2</strain>
    </source>
</reference>
<evidence type="ECO:0000313" key="2">
    <source>
        <dbReference type="EMBL" id="ASJ15078.1"/>
    </source>
</evidence>
<sequence>MEDSGRSHPSVPEVAPGSWKEALPPLEFVEWLSRHYPEALTLAQWETVKYLYTSESFREAGKKSGHHKNTAKAAWERLIAAFEEYQKEWELDKVKESSTPSERGPRSTKTSISPRAIVPVKRSQDRNVSRVELGYSAKTTTFKEVDQTIARVLSEELKDVLVEREVYAKLGEMVFLLLIQRGYIDVEKLLPAVNDPNAFFNEIRNGLKRLMDASDPDKVTKLMVENVLLEAQLKELERENEQLKTQLREAIATFRFTKGILDKKQRLKVAIFIANREAKKKSLS</sequence>
<dbReference type="OrthoDB" id="379594at2157"/>
<dbReference type="EMBL" id="CP015106">
    <property type="protein sequence ID" value="ASJ15078.1"/>
    <property type="molecule type" value="Genomic_DNA"/>
</dbReference>